<dbReference type="AlphaFoldDB" id="A0A8J3ZH98"/>
<proteinExistence type="predicted"/>
<evidence type="ECO:0000313" key="1">
    <source>
        <dbReference type="EMBL" id="GIJ61875.1"/>
    </source>
</evidence>
<keyword evidence="2" id="KW-1185">Reference proteome</keyword>
<dbReference type="Proteomes" id="UP000612585">
    <property type="component" value="Unassembled WGS sequence"/>
</dbReference>
<evidence type="ECO:0000313" key="2">
    <source>
        <dbReference type="Proteomes" id="UP000612585"/>
    </source>
</evidence>
<accession>A0A8J3ZH98</accession>
<reference evidence="1" key="1">
    <citation type="submission" date="2021-01" db="EMBL/GenBank/DDBJ databases">
        <title>Whole genome shotgun sequence of Virgisporangium aurantiacum NBRC 16421.</title>
        <authorList>
            <person name="Komaki H."/>
            <person name="Tamura T."/>
        </authorList>
    </citation>
    <scope>NUCLEOTIDE SEQUENCE</scope>
    <source>
        <strain evidence="1">NBRC 16421</strain>
    </source>
</reference>
<organism evidence="1 2">
    <name type="scientific">Virgisporangium aurantiacum</name>
    <dbReference type="NCBI Taxonomy" id="175570"/>
    <lineage>
        <taxon>Bacteria</taxon>
        <taxon>Bacillati</taxon>
        <taxon>Actinomycetota</taxon>
        <taxon>Actinomycetes</taxon>
        <taxon>Micromonosporales</taxon>
        <taxon>Micromonosporaceae</taxon>
        <taxon>Virgisporangium</taxon>
    </lineage>
</organism>
<gene>
    <name evidence="1" type="ORF">Vau01_093910</name>
</gene>
<protein>
    <submittedName>
        <fullName evidence="1">Uncharacterized protein</fullName>
    </submittedName>
</protein>
<sequence length="122" mass="13600">MAATISHMAGNQDYIRDQMRILLEAAARTSGDHDARAVARLENASQQILDLMIDGEERTILEADDLVAVYAFAIWVQKSTRPGPPAQYPSQHPQSHDEFPAGVAALLPTFEQERMRLLNELD</sequence>
<name>A0A8J3ZH98_9ACTN</name>
<dbReference type="EMBL" id="BOPG01000071">
    <property type="protein sequence ID" value="GIJ61875.1"/>
    <property type="molecule type" value="Genomic_DNA"/>
</dbReference>
<comment type="caution">
    <text evidence="1">The sequence shown here is derived from an EMBL/GenBank/DDBJ whole genome shotgun (WGS) entry which is preliminary data.</text>
</comment>